<dbReference type="AlphaFoldDB" id="A0A1X7V5Z3"/>
<reference evidence="1" key="1">
    <citation type="submission" date="2017-05" db="UniProtKB">
        <authorList>
            <consortium name="EnsemblMetazoa"/>
        </authorList>
    </citation>
    <scope>IDENTIFICATION</scope>
</reference>
<evidence type="ECO:0000313" key="1">
    <source>
        <dbReference type="EnsemblMetazoa" id="Aqu2.1.35401_001"/>
    </source>
</evidence>
<accession>A0A1X7V5Z3</accession>
<organism evidence="1">
    <name type="scientific">Amphimedon queenslandica</name>
    <name type="common">Sponge</name>
    <dbReference type="NCBI Taxonomy" id="400682"/>
    <lineage>
        <taxon>Eukaryota</taxon>
        <taxon>Metazoa</taxon>
        <taxon>Porifera</taxon>
        <taxon>Demospongiae</taxon>
        <taxon>Heteroscleromorpha</taxon>
        <taxon>Haplosclerida</taxon>
        <taxon>Niphatidae</taxon>
        <taxon>Amphimedon</taxon>
    </lineage>
</organism>
<dbReference type="InParanoid" id="A0A1X7V5Z3"/>
<sequence>MNGETPAQIRPLFFGARLTGISKKGGGVRPIAVGCTLKRSVAKIASGSVIEDVGLSLNSRKFEVICENSEVHEHLLPSLPNSLYIDPSNATLLGSPLGDVACVSVALRAKVVSLSVMGERLRSFSAHDAILLLRYSFAIPKLLYLLQTAPCFLSSTRSEYDSFLCSIVSGICNASLSVSDHTWLQASISVRSGGLGFRSAVQLAPSAFLATAAVSFPVFCAILGAFKAPLIPFQEVALDQWSTTLVDVSPPSGDNAKLQRAWDFPHVAATFTSLCDGAPDPASRVCLMAVSSPHSGVPSRLEPSGLYRSDSKRPDGVTMVPLSSGKPLVWDATWPDTLAPFYERVAVCFPGAVAQAFEEKCAKYESLDCSYSFTPVAIETLGAIGPKSLSFLKKLGTRIREQTGEVSSFSYLLQRLSVAVQMANAISVMGTLPKLSYPDSSSL</sequence>
<name>A0A1X7V5Z3_AMPQE</name>
<dbReference type="OrthoDB" id="2016582at2759"/>
<protein>
    <submittedName>
        <fullName evidence="1">Uncharacterized protein</fullName>
    </submittedName>
</protein>
<proteinExistence type="predicted"/>
<dbReference type="EnsemblMetazoa" id="Aqu2.1.35401_001">
    <property type="protein sequence ID" value="Aqu2.1.35401_001"/>
    <property type="gene ID" value="Aqu2.1.35401"/>
</dbReference>